<dbReference type="Proteomes" id="UP000273044">
    <property type="component" value="Chromosome"/>
</dbReference>
<feature type="compositionally biased region" description="Low complexity" evidence="1">
    <location>
        <begin position="127"/>
        <end position="145"/>
    </location>
</feature>
<feature type="compositionally biased region" description="Low complexity" evidence="1">
    <location>
        <begin position="155"/>
        <end position="167"/>
    </location>
</feature>
<keyword evidence="2" id="KW-0472">Membrane</keyword>
<dbReference type="EMBL" id="LR134406">
    <property type="protein sequence ID" value="VEH71341.1"/>
    <property type="molecule type" value="Genomic_DNA"/>
</dbReference>
<evidence type="ECO:0000256" key="2">
    <source>
        <dbReference type="SAM" id="Phobius"/>
    </source>
</evidence>
<dbReference type="AlphaFoldDB" id="A0A3S4W8M9"/>
<evidence type="ECO:0000313" key="3">
    <source>
        <dbReference type="EMBL" id="VEH71341.1"/>
    </source>
</evidence>
<keyword evidence="2" id="KW-0812">Transmembrane</keyword>
<dbReference type="RefSeq" id="WP_073970036.1">
    <property type="nucleotide sequence ID" value="NZ_CAJZDL010000151.1"/>
</dbReference>
<proteinExistence type="predicted"/>
<evidence type="ECO:0000256" key="1">
    <source>
        <dbReference type="SAM" id="MobiDB-lite"/>
    </source>
</evidence>
<keyword evidence="2" id="KW-1133">Transmembrane helix</keyword>
<keyword evidence="4" id="KW-1185">Reference proteome</keyword>
<feature type="region of interest" description="Disordered" evidence="1">
    <location>
        <begin position="125"/>
        <end position="174"/>
    </location>
</feature>
<feature type="region of interest" description="Disordered" evidence="1">
    <location>
        <begin position="1"/>
        <end position="90"/>
    </location>
</feature>
<accession>A0A3S4W8M9</accession>
<feature type="compositionally biased region" description="Low complexity" evidence="1">
    <location>
        <begin position="13"/>
        <end position="85"/>
    </location>
</feature>
<dbReference type="GeneID" id="64408083"/>
<feature type="transmembrane region" description="Helical" evidence="2">
    <location>
        <begin position="96"/>
        <end position="118"/>
    </location>
</feature>
<gene>
    <name evidence="3" type="ORF">NCTC12967_02661</name>
</gene>
<reference evidence="3 4" key="1">
    <citation type="submission" date="2018-12" db="EMBL/GenBank/DDBJ databases">
        <authorList>
            <consortium name="Pathogen Informatics"/>
        </authorList>
    </citation>
    <scope>NUCLEOTIDE SEQUENCE [LARGE SCALE GENOMIC DNA]</scope>
    <source>
        <strain evidence="3 4">NCTC12967</strain>
    </source>
</reference>
<evidence type="ECO:0000313" key="4">
    <source>
        <dbReference type="Proteomes" id="UP000273044"/>
    </source>
</evidence>
<name>A0A3S4W8M9_9ACTN</name>
<organism evidence="3 4">
    <name type="scientific">Arachnia propionica</name>
    <dbReference type="NCBI Taxonomy" id="1750"/>
    <lineage>
        <taxon>Bacteria</taxon>
        <taxon>Bacillati</taxon>
        <taxon>Actinomycetota</taxon>
        <taxon>Actinomycetes</taxon>
        <taxon>Propionibacteriales</taxon>
        <taxon>Propionibacteriaceae</taxon>
        <taxon>Arachnia</taxon>
    </lineage>
</organism>
<protein>
    <submittedName>
        <fullName evidence="3">Uncharacterized protein conserved in bacteria</fullName>
    </submittedName>
</protein>
<sequence>MSNNQWPGPNDRPQQGYPQQPAFGGPQPQPGYQQPQPGYQQPQPGYQQPQPGYQQAQPSYSQPSYQQSGYGQQGYQSVYGSAGQGMPPQPPGKNNTVLIVALVAILVATAGFGAWWILGRDNQPNATPSTSTQTTTQETQKSETPSPEPTKKTTKPTTQKSSKSSSTAPEMPKSFDDFTFSKKKDLATTYTNSDGDLFVVAYGKGETVEANSTNLHDIETIGKWTCGKDENDSSMCLTEVYSGTLATLMLDEPTSKLAEVSDRFLDAWK</sequence>